<dbReference type="InterPro" id="IPR029044">
    <property type="entry name" value="Nucleotide-diphossugar_trans"/>
</dbReference>
<feature type="binding site" evidence="8">
    <location>
        <begin position="7"/>
        <end position="9"/>
    </location>
    <ligand>
        <name>GTP</name>
        <dbReference type="ChEBI" id="CHEBI:37565"/>
    </ligand>
</feature>
<comment type="cofactor">
    <cofactor evidence="8">
        <name>Mg(2+)</name>
        <dbReference type="ChEBI" id="CHEBI:18420"/>
    </cofactor>
</comment>
<dbReference type="EC" id="2.7.7.77" evidence="8"/>
<dbReference type="CDD" id="cd02503">
    <property type="entry name" value="MobA"/>
    <property type="match status" value="1"/>
</dbReference>
<feature type="domain" description="MobA-like NTP transferase" evidence="9">
    <location>
        <begin position="4"/>
        <end position="156"/>
    </location>
</feature>
<feature type="binding site" evidence="8">
    <location>
        <position position="48"/>
    </location>
    <ligand>
        <name>GTP</name>
        <dbReference type="ChEBI" id="CHEBI:37565"/>
    </ligand>
</feature>
<evidence type="ECO:0000256" key="1">
    <source>
        <dbReference type="ARBA" id="ARBA00022490"/>
    </source>
</evidence>
<reference evidence="10 11" key="1">
    <citation type="submission" date="2018-04" db="EMBL/GenBank/DDBJ databases">
        <title>Brenneria corticis sp.nov.</title>
        <authorList>
            <person name="Li Y."/>
        </authorList>
    </citation>
    <scope>NUCLEOTIDE SEQUENCE [LARGE SCALE GENOMIC DNA]</scope>
    <source>
        <strain evidence="10 11">CFCC 11842</strain>
    </source>
</reference>
<keyword evidence="2 8" id="KW-0808">Transferase</keyword>
<comment type="function">
    <text evidence="8">Transfers a GMP moiety from GTP to Mo-molybdopterin (Mo-MPT) cofactor (Moco or molybdenum cofactor) to form Mo-molybdopterin guanine dinucleotide (Mo-MGD) cofactor.</text>
</comment>
<dbReference type="Pfam" id="PF12804">
    <property type="entry name" value="NTP_transf_3"/>
    <property type="match status" value="1"/>
</dbReference>
<evidence type="ECO:0000313" key="10">
    <source>
        <dbReference type="EMBL" id="PWC15282.1"/>
    </source>
</evidence>
<dbReference type="GO" id="GO:0046872">
    <property type="term" value="F:metal ion binding"/>
    <property type="evidence" value="ECO:0007669"/>
    <property type="project" value="UniProtKB-KW"/>
</dbReference>
<dbReference type="SUPFAM" id="SSF53448">
    <property type="entry name" value="Nucleotide-diphospho-sugar transferases"/>
    <property type="match status" value="1"/>
</dbReference>
<evidence type="ECO:0000256" key="8">
    <source>
        <dbReference type="HAMAP-Rule" id="MF_00316"/>
    </source>
</evidence>
<dbReference type="GO" id="GO:0061603">
    <property type="term" value="F:molybdenum cofactor guanylyltransferase activity"/>
    <property type="evidence" value="ECO:0007669"/>
    <property type="project" value="UniProtKB-EC"/>
</dbReference>
<evidence type="ECO:0000259" key="9">
    <source>
        <dbReference type="Pfam" id="PF12804"/>
    </source>
</evidence>
<dbReference type="AlphaFoldDB" id="A0A2U1U0Z0"/>
<comment type="catalytic activity">
    <reaction evidence="8">
        <text>Mo-molybdopterin + GTP + H(+) = Mo-molybdopterin guanine dinucleotide + diphosphate</text>
        <dbReference type="Rhea" id="RHEA:34243"/>
        <dbReference type="ChEBI" id="CHEBI:15378"/>
        <dbReference type="ChEBI" id="CHEBI:33019"/>
        <dbReference type="ChEBI" id="CHEBI:37565"/>
        <dbReference type="ChEBI" id="CHEBI:71302"/>
        <dbReference type="ChEBI" id="CHEBI:71310"/>
        <dbReference type="EC" id="2.7.7.77"/>
    </reaction>
</comment>
<dbReference type="RefSeq" id="WP_136166716.1">
    <property type="nucleotide sequence ID" value="NZ_KZ819079.1"/>
</dbReference>
<dbReference type="Gene3D" id="3.90.550.10">
    <property type="entry name" value="Spore Coat Polysaccharide Biosynthesis Protein SpsA, Chain A"/>
    <property type="match status" value="1"/>
</dbReference>
<comment type="similarity">
    <text evidence="8">Belongs to the MobA family.</text>
</comment>
<keyword evidence="10" id="KW-0548">Nucleotidyltransferase</keyword>
<feature type="binding site" evidence="8">
    <location>
        <position position="96"/>
    </location>
    <ligand>
        <name>Mg(2+)</name>
        <dbReference type="ChEBI" id="CHEBI:18420"/>
    </ligand>
</feature>
<comment type="subcellular location">
    <subcellularLocation>
        <location evidence="8">Cytoplasm</location>
    </subcellularLocation>
</comment>
<dbReference type="InterPro" id="IPR013482">
    <property type="entry name" value="Molybde_CF_guanTrfase"/>
</dbReference>
<gene>
    <name evidence="8 10" type="primary">mobA</name>
    <name evidence="10" type="ORF">DDT56_12260</name>
</gene>
<organism evidence="10 11">
    <name type="scientific">Brenneria corticis</name>
    <dbReference type="NCBI Taxonomy" id="2173106"/>
    <lineage>
        <taxon>Bacteria</taxon>
        <taxon>Pseudomonadati</taxon>
        <taxon>Pseudomonadota</taxon>
        <taxon>Gammaproteobacteria</taxon>
        <taxon>Enterobacterales</taxon>
        <taxon>Pectobacteriaceae</taxon>
        <taxon>Brenneria</taxon>
    </lineage>
</organism>
<accession>A0A2U1U0Z0</accession>
<keyword evidence="6 8" id="KW-0342">GTP-binding</keyword>
<evidence type="ECO:0000313" key="11">
    <source>
        <dbReference type="Proteomes" id="UP000296159"/>
    </source>
</evidence>
<feature type="binding site" evidence="8">
    <location>
        <position position="20"/>
    </location>
    <ligand>
        <name>GTP</name>
        <dbReference type="ChEBI" id="CHEBI:37565"/>
    </ligand>
</feature>
<keyword evidence="4 8" id="KW-0547">Nucleotide-binding</keyword>
<dbReference type="GO" id="GO:0005525">
    <property type="term" value="F:GTP binding"/>
    <property type="evidence" value="ECO:0007669"/>
    <property type="project" value="UniProtKB-UniRule"/>
</dbReference>
<feature type="binding site" evidence="8">
    <location>
        <position position="96"/>
    </location>
    <ligand>
        <name>GTP</name>
        <dbReference type="ChEBI" id="CHEBI:37565"/>
    </ligand>
</feature>
<dbReference type="Proteomes" id="UP000296159">
    <property type="component" value="Unassembled WGS sequence"/>
</dbReference>
<dbReference type="GO" id="GO:0005737">
    <property type="term" value="C:cytoplasm"/>
    <property type="evidence" value="ECO:0007669"/>
    <property type="project" value="UniProtKB-SubCell"/>
</dbReference>
<keyword evidence="5 8" id="KW-0460">Magnesium</keyword>
<protein>
    <recommendedName>
        <fullName evidence="8">Molybdenum cofactor guanylyltransferase</fullName>
        <shortName evidence="8">MoCo guanylyltransferase</shortName>
        <ecNumber evidence="8">2.7.7.77</ecNumber>
    </recommendedName>
    <alternativeName>
        <fullName evidence="8">GTP:molybdopterin guanylyltransferase</fullName>
    </alternativeName>
    <alternativeName>
        <fullName evidence="8">Mo-MPT guanylyltransferase</fullName>
    </alternativeName>
    <alternativeName>
        <fullName evidence="8">Molybdopterin guanylyltransferase</fullName>
    </alternativeName>
    <alternativeName>
        <fullName evidence="8">Molybdopterin-guanine dinucleotide synthase</fullName>
        <shortName evidence="8">MGD synthase</shortName>
    </alternativeName>
</protein>
<dbReference type="NCBIfam" id="TIGR02665">
    <property type="entry name" value="molyb_mobA"/>
    <property type="match status" value="1"/>
</dbReference>
<dbReference type="HAMAP" id="MF_00316">
    <property type="entry name" value="MobA"/>
    <property type="match status" value="1"/>
</dbReference>
<sequence length="192" mass="21189">MITGVILAGGQATRMGGCDKGLLELNGIPLYQHVLTRLKKQVDKVIINANRNLPIYQQSGCAVVSDLQNGFCGPLAGILTGMYAATSEWIVFVPCDVPELPQDLVKRLWEERNGRNAAYATDGSRGHPTLLLINRCLIKPLENYLANGDRKLMIFMEQIAATAVSFADQPAAFRNLNFPEDLSLLQRQHHES</sequence>
<name>A0A2U1U0Z0_9GAMM</name>
<dbReference type="GO" id="GO:1902758">
    <property type="term" value="P:bis(molybdopterin guanine dinucleotide)molybdenum biosynthetic process"/>
    <property type="evidence" value="ECO:0007669"/>
    <property type="project" value="TreeGrafter"/>
</dbReference>
<evidence type="ECO:0000256" key="4">
    <source>
        <dbReference type="ARBA" id="ARBA00022741"/>
    </source>
</evidence>
<feature type="binding site" evidence="8">
    <location>
        <position position="66"/>
    </location>
    <ligand>
        <name>GTP</name>
        <dbReference type="ChEBI" id="CHEBI:37565"/>
    </ligand>
</feature>
<dbReference type="EMBL" id="QDKH01000012">
    <property type="protein sequence ID" value="PWC15282.1"/>
    <property type="molecule type" value="Genomic_DNA"/>
</dbReference>
<evidence type="ECO:0000256" key="3">
    <source>
        <dbReference type="ARBA" id="ARBA00022723"/>
    </source>
</evidence>
<keyword evidence="1 8" id="KW-0963">Cytoplasm</keyword>
<evidence type="ECO:0000256" key="5">
    <source>
        <dbReference type="ARBA" id="ARBA00022842"/>
    </source>
</evidence>
<dbReference type="InterPro" id="IPR025877">
    <property type="entry name" value="MobA-like_NTP_Trfase"/>
</dbReference>
<dbReference type="PANTHER" id="PTHR19136:SF81">
    <property type="entry name" value="MOLYBDENUM COFACTOR GUANYLYLTRANSFERASE"/>
    <property type="match status" value="1"/>
</dbReference>
<proteinExistence type="inferred from homology"/>
<keyword evidence="11" id="KW-1185">Reference proteome</keyword>
<evidence type="ECO:0000256" key="7">
    <source>
        <dbReference type="ARBA" id="ARBA00023150"/>
    </source>
</evidence>
<keyword evidence="3 8" id="KW-0479">Metal-binding</keyword>
<dbReference type="PANTHER" id="PTHR19136">
    <property type="entry name" value="MOLYBDENUM COFACTOR GUANYLYLTRANSFERASE"/>
    <property type="match status" value="1"/>
</dbReference>
<evidence type="ECO:0000256" key="2">
    <source>
        <dbReference type="ARBA" id="ARBA00022679"/>
    </source>
</evidence>
<comment type="subunit">
    <text evidence="8">Monomer.</text>
</comment>
<keyword evidence="7 8" id="KW-0501">Molybdenum cofactor biosynthesis</keyword>
<comment type="domain">
    <text evidence="8">The N-terminal domain determines nucleotide recognition and specific binding, while the C-terminal domain determines the specific binding to the target protein.</text>
</comment>
<evidence type="ECO:0000256" key="6">
    <source>
        <dbReference type="ARBA" id="ARBA00023134"/>
    </source>
</evidence>
<comment type="caution">
    <text evidence="10">The sequence shown here is derived from an EMBL/GenBank/DDBJ whole genome shotgun (WGS) entry which is preliminary data.</text>
</comment>